<dbReference type="EMBL" id="JALHLG010000005">
    <property type="protein sequence ID" value="MCJ2186196.1"/>
    <property type="molecule type" value="Genomic_DNA"/>
</dbReference>
<evidence type="ECO:0000313" key="4">
    <source>
        <dbReference type="Proteomes" id="UP001202281"/>
    </source>
</evidence>
<dbReference type="InterPro" id="IPR003675">
    <property type="entry name" value="Rce1/LyrA-like_dom"/>
</dbReference>
<feature type="transmembrane region" description="Helical" evidence="1">
    <location>
        <begin position="170"/>
        <end position="187"/>
    </location>
</feature>
<feature type="transmembrane region" description="Helical" evidence="1">
    <location>
        <begin position="66"/>
        <end position="85"/>
    </location>
</feature>
<keyword evidence="3" id="KW-0645">Protease</keyword>
<evidence type="ECO:0000259" key="2">
    <source>
        <dbReference type="Pfam" id="PF02517"/>
    </source>
</evidence>
<dbReference type="Pfam" id="PF02517">
    <property type="entry name" value="Rce1-like"/>
    <property type="match status" value="1"/>
</dbReference>
<feature type="transmembrane region" description="Helical" evidence="1">
    <location>
        <begin position="199"/>
        <end position="216"/>
    </location>
</feature>
<accession>A0ABT0BMZ4</accession>
<name>A0ABT0BMZ4_9SPHN</name>
<dbReference type="Proteomes" id="UP001202281">
    <property type="component" value="Unassembled WGS sequence"/>
</dbReference>
<proteinExistence type="predicted"/>
<evidence type="ECO:0000313" key="3">
    <source>
        <dbReference type="EMBL" id="MCJ2186196.1"/>
    </source>
</evidence>
<keyword evidence="1" id="KW-0472">Membrane</keyword>
<dbReference type="GO" id="GO:0008233">
    <property type="term" value="F:peptidase activity"/>
    <property type="evidence" value="ECO:0007669"/>
    <property type="project" value="UniProtKB-KW"/>
</dbReference>
<dbReference type="NCBIfam" id="NF047635">
    <property type="entry name" value="CPBP_Sphingo"/>
    <property type="match status" value="1"/>
</dbReference>
<keyword evidence="3" id="KW-0378">Hydrolase</keyword>
<evidence type="ECO:0000256" key="1">
    <source>
        <dbReference type="SAM" id="Phobius"/>
    </source>
</evidence>
<sequence length="238" mass="25654">MNGLISLGAILGRLLLAGCAAGLADRKHFAPRWLIAAMLLVAINDALLTGFYGTLPQVAPQLQWNWQGKVLAMAATFAIALLPAFQWRNAGLTLKHNPGSLRSAIPVLALYGLFFLAISLAFPSGPATGEDVAFQLTMPGFEEEPFYRGLLLLALDRAFTARVQFLGIDWGWGAIFSCALFGLAHAFSYSGGHFTFDPLYMALTALPALIAVWLRVRTGSVLLPVIMHNFGNAIPLLV</sequence>
<comment type="caution">
    <text evidence="3">The sequence shown here is derived from an EMBL/GenBank/DDBJ whole genome shotgun (WGS) entry which is preliminary data.</text>
</comment>
<keyword evidence="1" id="KW-1133">Transmembrane helix</keyword>
<protein>
    <submittedName>
        <fullName evidence="3">CPBP family glutamic-type intramembrane protease</fullName>
        <ecNumber evidence="3">3.4.-.-</ecNumber>
    </submittedName>
</protein>
<gene>
    <name evidence="3" type="ORF">MTR66_05120</name>
</gene>
<feature type="transmembrane region" description="Helical" evidence="1">
    <location>
        <begin position="33"/>
        <end position="54"/>
    </location>
</feature>
<feature type="transmembrane region" description="Helical" evidence="1">
    <location>
        <begin position="6"/>
        <end position="24"/>
    </location>
</feature>
<organism evidence="3 4">
    <name type="scientific">Novosphingobium beihaiensis</name>
    <dbReference type="NCBI Taxonomy" id="2930389"/>
    <lineage>
        <taxon>Bacteria</taxon>
        <taxon>Pseudomonadati</taxon>
        <taxon>Pseudomonadota</taxon>
        <taxon>Alphaproteobacteria</taxon>
        <taxon>Sphingomonadales</taxon>
        <taxon>Sphingomonadaceae</taxon>
        <taxon>Novosphingobium</taxon>
    </lineage>
</organism>
<feature type="domain" description="CAAX prenyl protease 2/Lysostaphin resistance protein A-like" evidence="2">
    <location>
        <begin position="134"/>
        <end position="233"/>
    </location>
</feature>
<feature type="transmembrane region" description="Helical" evidence="1">
    <location>
        <begin position="105"/>
        <end position="125"/>
    </location>
</feature>
<keyword evidence="1" id="KW-0812">Transmembrane</keyword>
<dbReference type="GO" id="GO:0006508">
    <property type="term" value="P:proteolysis"/>
    <property type="evidence" value="ECO:0007669"/>
    <property type="project" value="UniProtKB-KW"/>
</dbReference>
<dbReference type="RefSeq" id="WP_243918450.1">
    <property type="nucleotide sequence ID" value="NZ_JALHLG010000005.1"/>
</dbReference>
<keyword evidence="4" id="KW-1185">Reference proteome</keyword>
<reference evidence="3 4" key="1">
    <citation type="submission" date="2022-04" db="EMBL/GenBank/DDBJ databases">
        <title>Identification of a novel bacterium isolated from mangrove sediments.</title>
        <authorList>
            <person name="Pan X."/>
        </authorList>
    </citation>
    <scope>NUCLEOTIDE SEQUENCE [LARGE SCALE GENOMIC DNA]</scope>
    <source>
        <strain evidence="3 4">B2638</strain>
    </source>
</reference>
<dbReference type="EC" id="3.4.-.-" evidence="3"/>